<dbReference type="Proteomes" id="UP000292052">
    <property type="component" value="Unassembled WGS sequence"/>
</dbReference>
<comment type="caution">
    <text evidence="1">The sequence shown here is derived from an EMBL/GenBank/DDBJ whole genome shotgun (WGS) entry which is preliminary data.</text>
</comment>
<reference evidence="1 2" key="1">
    <citation type="submission" date="2017-03" db="EMBL/GenBank/DDBJ databases">
        <title>Genome of the blue death feigning beetle - Asbolus verrucosus.</title>
        <authorList>
            <person name="Rider S.D."/>
        </authorList>
    </citation>
    <scope>NUCLEOTIDE SEQUENCE [LARGE SCALE GENOMIC DNA]</scope>
    <source>
        <strain evidence="1">Butters</strain>
        <tissue evidence="1">Head and leg muscle</tissue>
    </source>
</reference>
<evidence type="ECO:0000313" key="1">
    <source>
        <dbReference type="EMBL" id="RZC40563.1"/>
    </source>
</evidence>
<keyword evidence="2" id="KW-1185">Reference proteome</keyword>
<protein>
    <submittedName>
        <fullName evidence="1">Uncharacterized protein</fullName>
    </submittedName>
</protein>
<dbReference type="OrthoDB" id="6779611at2759"/>
<dbReference type="AlphaFoldDB" id="A0A482W7K7"/>
<name>A0A482W7K7_ASBVE</name>
<accession>A0A482W7K7</accession>
<gene>
    <name evidence="1" type="ORF">BDFB_008194</name>
</gene>
<sequence length="325" mass="36833">MKRNRNIRTLPLDNLALFKHPPPEASQEKLYFGEEIPKDNSPIFERTHILSSDDSLDTILTGLKDLSTGKSSSSSLSWGDEYKSEASKQVRNELERMDRVLQGLEPIPPNYDEEEYKEWMEFFPNLCILGSRFGRYTEEGGDFCYVGEEILAIHPEDGCDKVETPDQIKTKIKKAVIDQIYEKIANNAPKITLNLNDSIDIDSYLKISPLGGSSSRERIVRRQSSRSLMSSQISSSKWLKEEGEYNSLPFLVKSERNGAPKSILKNSLVLPPIETSQFRSISATPRRESKSMSALSVNDRLETTSKFLVVKNSGFKRKSGRENLL</sequence>
<organism evidence="1 2">
    <name type="scientific">Asbolus verrucosus</name>
    <name type="common">Desert ironclad beetle</name>
    <dbReference type="NCBI Taxonomy" id="1661398"/>
    <lineage>
        <taxon>Eukaryota</taxon>
        <taxon>Metazoa</taxon>
        <taxon>Ecdysozoa</taxon>
        <taxon>Arthropoda</taxon>
        <taxon>Hexapoda</taxon>
        <taxon>Insecta</taxon>
        <taxon>Pterygota</taxon>
        <taxon>Neoptera</taxon>
        <taxon>Endopterygota</taxon>
        <taxon>Coleoptera</taxon>
        <taxon>Polyphaga</taxon>
        <taxon>Cucujiformia</taxon>
        <taxon>Tenebrionidae</taxon>
        <taxon>Pimeliinae</taxon>
        <taxon>Asbolus</taxon>
    </lineage>
</organism>
<dbReference type="EMBL" id="QDEB01025152">
    <property type="protein sequence ID" value="RZC40563.1"/>
    <property type="molecule type" value="Genomic_DNA"/>
</dbReference>
<proteinExistence type="predicted"/>
<evidence type="ECO:0000313" key="2">
    <source>
        <dbReference type="Proteomes" id="UP000292052"/>
    </source>
</evidence>